<gene>
    <name evidence="1" type="ordered locus">GM21_2735</name>
</gene>
<sequence>MEKISSSVLLFALACSAAPPVFGDEMKMSGDGASHGHMEGDYDPKKSFEDFSRKLALSQEQREKIRPILNREVDEMKKVHAEAREKTMRIMEEHQRKVMGHLTPQQKEKYRTMITERKMKMEQMMKEHHGMMGGAAIDDHESKQGRQ</sequence>
<dbReference type="HOGENOM" id="CLU_1765422_0_0_7"/>
<dbReference type="STRING" id="443144.GM21_2735"/>
<dbReference type="EMBL" id="CP001661">
    <property type="protein sequence ID" value="ACT18771.1"/>
    <property type="molecule type" value="Genomic_DNA"/>
</dbReference>
<protein>
    <recommendedName>
        <fullName evidence="2">Periplasmic heavy metal sensor</fullName>
    </recommendedName>
</protein>
<evidence type="ECO:0000313" key="1">
    <source>
        <dbReference type="EMBL" id="ACT18771.1"/>
    </source>
</evidence>
<reference evidence="1" key="1">
    <citation type="submission" date="2009-07" db="EMBL/GenBank/DDBJ databases">
        <title>Complete sequence of Geobacter sp. M21.</title>
        <authorList>
            <consortium name="US DOE Joint Genome Institute"/>
            <person name="Lucas S."/>
            <person name="Copeland A."/>
            <person name="Lapidus A."/>
            <person name="Glavina del Rio T."/>
            <person name="Dalin E."/>
            <person name="Tice H."/>
            <person name="Bruce D."/>
            <person name="Goodwin L."/>
            <person name="Pitluck S."/>
            <person name="Saunders E."/>
            <person name="Brettin T."/>
            <person name="Detter J.C."/>
            <person name="Han C."/>
            <person name="Larimer F."/>
            <person name="Land M."/>
            <person name="Hauser L."/>
            <person name="Kyrpides N."/>
            <person name="Ovchinnikova G."/>
            <person name="Lovley D."/>
        </authorList>
    </citation>
    <scope>NUCLEOTIDE SEQUENCE [LARGE SCALE GENOMIC DNA]</scope>
    <source>
        <strain evidence="1">M21</strain>
    </source>
</reference>
<name>C6E1C3_GEOSM</name>
<proteinExistence type="predicted"/>
<organism evidence="1">
    <name type="scientific">Geobacter sp. (strain M21)</name>
    <dbReference type="NCBI Taxonomy" id="443144"/>
    <lineage>
        <taxon>Bacteria</taxon>
        <taxon>Pseudomonadati</taxon>
        <taxon>Thermodesulfobacteriota</taxon>
        <taxon>Desulfuromonadia</taxon>
        <taxon>Geobacterales</taxon>
        <taxon>Geobacteraceae</taxon>
        <taxon>Geobacter</taxon>
    </lineage>
</organism>
<dbReference type="PROSITE" id="PS51257">
    <property type="entry name" value="PROKAR_LIPOPROTEIN"/>
    <property type="match status" value="1"/>
</dbReference>
<dbReference type="KEGG" id="gem:GM21_2735"/>
<evidence type="ECO:0008006" key="2">
    <source>
        <dbReference type="Google" id="ProtNLM"/>
    </source>
</evidence>
<dbReference type="AlphaFoldDB" id="C6E1C3"/>
<accession>C6E1C3</accession>